<organism evidence="2 3">
    <name type="scientific">Rugamonas apoptosis</name>
    <dbReference type="NCBI Taxonomy" id="2758570"/>
    <lineage>
        <taxon>Bacteria</taxon>
        <taxon>Pseudomonadati</taxon>
        <taxon>Pseudomonadota</taxon>
        <taxon>Betaproteobacteria</taxon>
        <taxon>Burkholderiales</taxon>
        <taxon>Oxalobacteraceae</taxon>
        <taxon>Telluria group</taxon>
        <taxon>Rugamonas</taxon>
    </lineage>
</organism>
<name>A0A7W2FF61_9BURK</name>
<keyword evidence="1" id="KW-0732">Signal</keyword>
<evidence type="ECO:0000313" key="2">
    <source>
        <dbReference type="EMBL" id="MBA5690507.1"/>
    </source>
</evidence>
<dbReference type="RefSeq" id="WP_182157306.1">
    <property type="nucleotide sequence ID" value="NZ_JACEZU010000018.1"/>
</dbReference>
<sequence length="66" mass="6937">MAYRTEIMATLGFALSAAALAAVVYTDTYAQAAQAEASGYHALTQEWQANGDVLACADDAVQTVHQ</sequence>
<feature type="signal peptide" evidence="1">
    <location>
        <begin position="1"/>
        <end position="21"/>
    </location>
</feature>
<evidence type="ECO:0000256" key="1">
    <source>
        <dbReference type="SAM" id="SignalP"/>
    </source>
</evidence>
<dbReference type="AlphaFoldDB" id="A0A7W2FF61"/>
<reference evidence="2 3" key="1">
    <citation type="submission" date="2020-07" db="EMBL/GenBank/DDBJ databases">
        <title>Novel species isolated from subtropical streams in China.</title>
        <authorList>
            <person name="Lu H."/>
        </authorList>
    </citation>
    <scope>NUCLEOTIDE SEQUENCE [LARGE SCALE GENOMIC DNA]</scope>
    <source>
        <strain evidence="2 3">LX47W</strain>
    </source>
</reference>
<proteinExistence type="predicted"/>
<accession>A0A7W2FF61</accession>
<protein>
    <submittedName>
        <fullName evidence="2">Uncharacterized protein</fullName>
    </submittedName>
</protein>
<dbReference type="EMBL" id="JACEZU010000018">
    <property type="protein sequence ID" value="MBA5690507.1"/>
    <property type="molecule type" value="Genomic_DNA"/>
</dbReference>
<dbReference type="Proteomes" id="UP000573499">
    <property type="component" value="Unassembled WGS sequence"/>
</dbReference>
<evidence type="ECO:0000313" key="3">
    <source>
        <dbReference type="Proteomes" id="UP000573499"/>
    </source>
</evidence>
<feature type="chain" id="PRO_5031356188" evidence="1">
    <location>
        <begin position="22"/>
        <end position="66"/>
    </location>
</feature>
<comment type="caution">
    <text evidence="2">The sequence shown here is derived from an EMBL/GenBank/DDBJ whole genome shotgun (WGS) entry which is preliminary data.</text>
</comment>
<gene>
    <name evidence="2" type="ORF">H3H39_26065</name>
</gene>
<keyword evidence="3" id="KW-1185">Reference proteome</keyword>